<keyword evidence="2" id="KW-1185">Reference proteome</keyword>
<organism evidence="1 2">
    <name type="scientific">Naganishia adeliensis</name>
    <dbReference type="NCBI Taxonomy" id="92952"/>
    <lineage>
        <taxon>Eukaryota</taxon>
        <taxon>Fungi</taxon>
        <taxon>Dikarya</taxon>
        <taxon>Basidiomycota</taxon>
        <taxon>Agaricomycotina</taxon>
        <taxon>Tremellomycetes</taxon>
        <taxon>Filobasidiales</taxon>
        <taxon>Filobasidiaceae</taxon>
        <taxon>Naganishia</taxon>
    </lineage>
</organism>
<comment type="caution">
    <text evidence="1">The sequence shown here is derived from an EMBL/GenBank/DDBJ whole genome shotgun (WGS) entry which is preliminary data.</text>
</comment>
<dbReference type="Proteomes" id="UP001230649">
    <property type="component" value="Unassembled WGS sequence"/>
</dbReference>
<evidence type="ECO:0000313" key="1">
    <source>
        <dbReference type="EMBL" id="KAJ9106693.1"/>
    </source>
</evidence>
<evidence type="ECO:0000313" key="2">
    <source>
        <dbReference type="Proteomes" id="UP001230649"/>
    </source>
</evidence>
<dbReference type="EMBL" id="JASBWS010000042">
    <property type="protein sequence ID" value="KAJ9106693.1"/>
    <property type="molecule type" value="Genomic_DNA"/>
</dbReference>
<name>A0ACC2W5G0_9TREE</name>
<reference evidence="1" key="1">
    <citation type="submission" date="2023-04" db="EMBL/GenBank/DDBJ databases">
        <title>Draft Genome sequencing of Naganishia species isolated from polar environments using Oxford Nanopore Technology.</title>
        <authorList>
            <person name="Leo P."/>
            <person name="Venkateswaran K."/>
        </authorList>
    </citation>
    <scope>NUCLEOTIDE SEQUENCE</scope>
    <source>
        <strain evidence="1">MNA-CCFEE 5262</strain>
    </source>
</reference>
<proteinExistence type="predicted"/>
<sequence>MDTHDDTLRHRLTALENENTALKAELGAANETHQRFTVKHIGCDLSLDTLRTEAGQLRQDLEDLRRRKADVGREGEGDGGEGRSKGEVEQGLRAEIEVLRAVIEESRISADRSAVNDDTLHEPPTNTSNVANTFPPNTGTTPCTNGAESPNLRLQLQTLRQSYDVLLSSHRELKASHASLARRHDDTARERQVVQDELDKVRDLGRGSMGKKPGPILPAPPGTVIPIHPSPVIPTRLFSAKAPQPAFTSNFRGNFNPTTSSGTTNGTSANGNDKTPQLIRSRFSFGNQQIPGHPSTRSAHYIWSQQEESLVQVQAISSDDETIQVDPVDIPNARDGPEEGDEEPAAEVPKGSPVDSPVNDDTTATFRRRRRRNRLPMLTTEMHTLIGGYLAGDNAYATLAAYSTVNRKTRQALLDTLFETVVWESYKSVEQAFGIRASRGKLLFPAGLKHTKSVRISHLRGESQD</sequence>
<gene>
    <name evidence="1" type="ORF">QFC20_004024</name>
</gene>
<accession>A0ACC2W5G0</accession>
<protein>
    <submittedName>
        <fullName evidence="1">Uncharacterized protein</fullName>
    </submittedName>
</protein>